<evidence type="ECO:0000313" key="2">
    <source>
        <dbReference type="EMBL" id="SIT18816.1"/>
    </source>
</evidence>
<sequence length="92" mass="10003">MTHSPTARLIADAIDASGKTQREIAEEIGFPRGNVISMLRSGEMRLPIERAPGVPPLKWSTNWDRFVPMSGGPSDGWKARQARRDCAEAAAG</sequence>
<organism evidence="2 3">
    <name type="scientific">Roseivivax lentus</name>
    <dbReference type="NCBI Taxonomy" id="633194"/>
    <lineage>
        <taxon>Bacteria</taxon>
        <taxon>Pseudomonadati</taxon>
        <taxon>Pseudomonadota</taxon>
        <taxon>Alphaproteobacteria</taxon>
        <taxon>Rhodobacterales</taxon>
        <taxon>Roseobacteraceae</taxon>
        <taxon>Roseivivax</taxon>
    </lineage>
</organism>
<feature type="compositionally biased region" description="Basic and acidic residues" evidence="1">
    <location>
        <begin position="82"/>
        <end position="92"/>
    </location>
</feature>
<name>A0A1N7Q7M4_9RHOB</name>
<dbReference type="RefSeq" id="WP_076451405.1">
    <property type="nucleotide sequence ID" value="NZ_FTOQ01000035.1"/>
</dbReference>
<evidence type="ECO:0000256" key="1">
    <source>
        <dbReference type="SAM" id="MobiDB-lite"/>
    </source>
</evidence>
<dbReference type="AlphaFoldDB" id="A0A1N7Q7M4"/>
<keyword evidence="3" id="KW-1185">Reference proteome</keyword>
<dbReference type="EMBL" id="FTOQ01000035">
    <property type="protein sequence ID" value="SIT18816.1"/>
    <property type="molecule type" value="Genomic_DNA"/>
</dbReference>
<dbReference type="STRING" id="633194.SAMN05421759_1356"/>
<reference evidence="3" key="1">
    <citation type="submission" date="2017-01" db="EMBL/GenBank/DDBJ databases">
        <authorList>
            <person name="Varghese N."/>
            <person name="Submissions S."/>
        </authorList>
    </citation>
    <scope>NUCLEOTIDE SEQUENCE [LARGE SCALE GENOMIC DNA]</scope>
    <source>
        <strain evidence="3">DSM 29430</strain>
    </source>
</reference>
<feature type="region of interest" description="Disordered" evidence="1">
    <location>
        <begin position="70"/>
        <end position="92"/>
    </location>
</feature>
<proteinExistence type="predicted"/>
<accession>A0A1N7Q7M4</accession>
<dbReference type="Proteomes" id="UP000186684">
    <property type="component" value="Unassembled WGS sequence"/>
</dbReference>
<protein>
    <submittedName>
        <fullName evidence="2">Uncharacterized protein</fullName>
    </submittedName>
</protein>
<evidence type="ECO:0000313" key="3">
    <source>
        <dbReference type="Proteomes" id="UP000186684"/>
    </source>
</evidence>
<gene>
    <name evidence="2" type="ORF">SAMN05421759_1356</name>
</gene>